<dbReference type="InterPro" id="IPR046496">
    <property type="entry name" value="DUF6589"/>
</dbReference>
<proteinExistence type="predicted"/>
<evidence type="ECO:0000313" key="3">
    <source>
        <dbReference type="Proteomes" id="UP001362999"/>
    </source>
</evidence>
<comment type="caution">
    <text evidence="2">The sequence shown here is derived from an EMBL/GenBank/DDBJ whole genome shotgun (WGS) entry which is preliminary data.</text>
</comment>
<dbReference type="EMBL" id="JAWWNJ010000027">
    <property type="protein sequence ID" value="KAK7029199.1"/>
    <property type="molecule type" value="Genomic_DNA"/>
</dbReference>
<reference evidence="2 3" key="1">
    <citation type="journal article" date="2024" name="J Genomics">
        <title>Draft genome sequencing and assembly of Favolaschia claudopus CIRM-BRFM 2984 isolated from oak limbs.</title>
        <authorList>
            <person name="Navarro D."/>
            <person name="Drula E."/>
            <person name="Chaduli D."/>
            <person name="Cazenave R."/>
            <person name="Ahrendt S."/>
            <person name="Wang J."/>
            <person name="Lipzen A."/>
            <person name="Daum C."/>
            <person name="Barry K."/>
            <person name="Grigoriev I.V."/>
            <person name="Favel A."/>
            <person name="Rosso M.N."/>
            <person name="Martin F."/>
        </authorList>
    </citation>
    <scope>NUCLEOTIDE SEQUENCE [LARGE SCALE GENOMIC DNA]</scope>
    <source>
        <strain evidence="2 3">CIRM-BRFM 2984</strain>
    </source>
</reference>
<feature type="domain" description="DUF6589" evidence="1">
    <location>
        <begin position="264"/>
        <end position="424"/>
    </location>
</feature>
<dbReference type="Proteomes" id="UP001362999">
    <property type="component" value="Unassembled WGS sequence"/>
</dbReference>
<sequence length="523" mass="58935">MQRAWQHTLGHKDELKSGTAATVIELEDVPPGALLSEPFAQNIAEKARSKLTVKQLYDDIDWPHVRGIGAATILRIWLKYVPSLSPHRAAVEELFTVKHNKHRLRLRKSKIHTLRATNINESTTVGAASVLRNLLAQLFITPVSLVNWMFMLCGDQLTIDRIRKIIRYTAKCDTPHEQHKWALPIIQLWHMKWAWQKAIFRLHWHSDLAKGTFGLHHDIVLIERENSIYGDPWSGEVVPEETESATPAPVRLAKKKKRSRTTAAAQPARNFSNGDQALVTLCNFMRVTLWYMELCASIAKGDIGRSFEVIKLLRFSFWGAGSTNYGNELLELACNSLYEFSEDLKTAVLNNYLANPSGRIGHWLELDLLQEHFNFWIKRLFNAKSHDLEGQHLAEAVNLNIAGISKLRETFPGLFGLKRNGQRHTDVSTIHDINQLGNHFRKNHVLEYEGGRNQPYVVPNEWGLGYAKLLNGQLKIFLDRTTGGQSVAADEPESVLSADPGFSAAPVTVSKGILDVGEFITGG</sequence>
<dbReference type="AlphaFoldDB" id="A0AAW0BUV9"/>
<keyword evidence="3" id="KW-1185">Reference proteome</keyword>
<evidence type="ECO:0000313" key="2">
    <source>
        <dbReference type="EMBL" id="KAK7029199.1"/>
    </source>
</evidence>
<protein>
    <recommendedName>
        <fullName evidence="1">DUF6589 domain-containing protein</fullName>
    </recommendedName>
</protein>
<gene>
    <name evidence="2" type="ORF">R3P38DRAFT_3189475</name>
</gene>
<feature type="domain" description="DUF6589" evidence="1">
    <location>
        <begin position="47"/>
        <end position="225"/>
    </location>
</feature>
<name>A0AAW0BUV9_9AGAR</name>
<organism evidence="2 3">
    <name type="scientific">Favolaschia claudopus</name>
    <dbReference type="NCBI Taxonomy" id="2862362"/>
    <lineage>
        <taxon>Eukaryota</taxon>
        <taxon>Fungi</taxon>
        <taxon>Dikarya</taxon>
        <taxon>Basidiomycota</taxon>
        <taxon>Agaricomycotina</taxon>
        <taxon>Agaricomycetes</taxon>
        <taxon>Agaricomycetidae</taxon>
        <taxon>Agaricales</taxon>
        <taxon>Marasmiineae</taxon>
        <taxon>Mycenaceae</taxon>
        <taxon>Favolaschia</taxon>
    </lineage>
</organism>
<accession>A0AAW0BUV9</accession>
<dbReference type="Pfam" id="PF20231">
    <property type="entry name" value="DUF6589"/>
    <property type="match status" value="2"/>
</dbReference>
<evidence type="ECO:0000259" key="1">
    <source>
        <dbReference type="Pfam" id="PF20231"/>
    </source>
</evidence>